<dbReference type="Proteomes" id="UP000318571">
    <property type="component" value="Chromosome 2"/>
</dbReference>
<comment type="caution">
    <text evidence="1">The sequence shown here is derived from an EMBL/GenBank/DDBJ whole genome shotgun (WGS) entry which is preliminary data.</text>
</comment>
<accession>A0A553PDD2</accession>
<evidence type="ECO:0000313" key="1">
    <source>
        <dbReference type="EMBL" id="TRY75688.1"/>
    </source>
</evidence>
<organism evidence="1 2">
    <name type="scientific">Tigriopus californicus</name>
    <name type="common">Marine copepod</name>
    <dbReference type="NCBI Taxonomy" id="6832"/>
    <lineage>
        <taxon>Eukaryota</taxon>
        <taxon>Metazoa</taxon>
        <taxon>Ecdysozoa</taxon>
        <taxon>Arthropoda</taxon>
        <taxon>Crustacea</taxon>
        <taxon>Multicrustacea</taxon>
        <taxon>Hexanauplia</taxon>
        <taxon>Copepoda</taxon>
        <taxon>Harpacticoida</taxon>
        <taxon>Harpacticidae</taxon>
        <taxon>Tigriopus</taxon>
    </lineage>
</organism>
<proteinExistence type="predicted"/>
<name>A0A553PDD2_TIGCA</name>
<keyword evidence="2" id="KW-1185">Reference proteome</keyword>
<sequence>MSSKTTTDWGRFWRDIAGEFLLANPIEIGG</sequence>
<dbReference type="EMBL" id="VCGU01000005">
    <property type="protein sequence ID" value="TRY75688.1"/>
    <property type="molecule type" value="Genomic_DNA"/>
</dbReference>
<reference evidence="1 2" key="1">
    <citation type="journal article" date="2018" name="Nat. Ecol. Evol.">
        <title>Genomic signatures of mitonuclear coevolution across populations of Tigriopus californicus.</title>
        <authorList>
            <person name="Barreto F.S."/>
            <person name="Watson E.T."/>
            <person name="Lima T.G."/>
            <person name="Willett C.S."/>
            <person name="Edmands S."/>
            <person name="Li W."/>
            <person name="Burton R.S."/>
        </authorList>
    </citation>
    <scope>NUCLEOTIDE SEQUENCE [LARGE SCALE GENOMIC DNA]</scope>
    <source>
        <strain evidence="1 2">San Diego</strain>
    </source>
</reference>
<gene>
    <name evidence="1" type="ORF">TCAL_04787</name>
</gene>
<evidence type="ECO:0000313" key="2">
    <source>
        <dbReference type="Proteomes" id="UP000318571"/>
    </source>
</evidence>
<dbReference type="AlphaFoldDB" id="A0A553PDD2"/>
<protein>
    <submittedName>
        <fullName evidence="1">Uncharacterized protein</fullName>
    </submittedName>
</protein>